<sequence>MSSGMKNRRISLGSPKDLKEVHFFEEEEVPDVPKKGARVKVCYAGVCLTDKEVSNTKQARITNGIKDTSLFPGYEVSGVIESFGEEAQPQPLDLKVGDKVIVWPTDEMCKHGYTDYVCVPELDLLIKIPESMSMHVAAIMPAGATWAFSAILHARPVVEAFANAKGFCNILIVGAGGLGLWLLKLAKHFLSGGSDPDRRIKIMVADGKEERLQLAERNGADFVVHWDDGEFEEYLIMRTKDVARTGVQIVFDFVTSPRTVTRSLKCLAENGVLFVGGLSGLDVQLPIKLVAQNRLAIMGVSRGNIEQLKTLVTLVADGQIDAPDYRVFPVADAPHVLKQLSMSEVEGRAILEVCDPDVAMQPLSIPVVDADGKIANDVTMEDDSKDSTSPIMYLAFLCKFLYRIRQCNYFESFYIHSEALIDNNFLMAMFQSLMPFQYKN</sequence>
<evidence type="ECO:0000313" key="2">
    <source>
        <dbReference type="WBParaSite" id="JU765_v2.g14909.t1"/>
    </source>
</evidence>
<evidence type="ECO:0000313" key="1">
    <source>
        <dbReference type="Proteomes" id="UP000887576"/>
    </source>
</evidence>
<proteinExistence type="predicted"/>
<reference evidence="2" key="1">
    <citation type="submission" date="2022-11" db="UniProtKB">
        <authorList>
            <consortium name="WormBaseParasite"/>
        </authorList>
    </citation>
    <scope>IDENTIFICATION</scope>
</reference>
<name>A0AC34QBY9_9BILA</name>
<accession>A0AC34QBY9</accession>
<dbReference type="WBParaSite" id="JU765_v2.g14909.t1">
    <property type="protein sequence ID" value="JU765_v2.g14909.t1"/>
    <property type="gene ID" value="JU765_v2.g14909"/>
</dbReference>
<dbReference type="Proteomes" id="UP000887576">
    <property type="component" value="Unplaced"/>
</dbReference>
<protein>
    <submittedName>
        <fullName evidence="2">Enoyl reductase (ER) domain-containing protein</fullName>
    </submittedName>
</protein>
<organism evidence="1 2">
    <name type="scientific">Panagrolaimus sp. JU765</name>
    <dbReference type="NCBI Taxonomy" id="591449"/>
    <lineage>
        <taxon>Eukaryota</taxon>
        <taxon>Metazoa</taxon>
        <taxon>Ecdysozoa</taxon>
        <taxon>Nematoda</taxon>
        <taxon>Chromadorea</taxon>
        <taxon>Rhabditida</taxon>
        <taxon>Tylenchina</taxon>
        <taxon>Panagrolaimomorpha</taxon>
        <taxon>Panagrolaimoidea</taxon>
        <taxon>Panagrolaimidae</taxon>
        <taxon>Panagrolaimus</taxon>
    </lineage>
</organism>